<accession>A0A1H1QNE7</accession>
<feature type="domain" description="Phage shock protein PspC N-terminal" evidence="3">
    <location>
        <begin position="41"/>
        <end position="91"/>
    </location>
</feature>
<evidence type="ECO:0000313" key="4">
    <source>
        <dbReference type="EMBL" id="SDS24896.1"/>
    </source>
</evidence>
<feature type="compositionally biased region" description="Pro residues" evidence="1">
    <location>
        <begin position="1"/>
        <end position="10"/>
    </location>
</feature>
<feature type="compositionally biased region" description="Basic and acidic residues" evidence="1">
    <location>
        <begin position="11"/>
        <end position="23"/>
    </location>
</feature>
<reference evidence="4 5" key="1">
    <citation type="submission" date="2016-10" db="EMBL/GenBank/DDBJ databases">
        <authorList>
            <person name="de Groot N.N."/>
        </authorList>
    </citation>
    <scope>NUCLEOTIDE SEQUENCE [LARGE SCALE GENOMIC DNA]</scope>
    <source>
        <strain evidence="4 5">DSM 15019</strain>
    </source>
</reference>
<feature type="region of interest" description="Disordered" evidence="1">
    <location>
        <begin position="256"/>
        <end position="275"/>
    </location>
</feature>
<feature type="transmembrane region" description="Helical" evidence="2">
    <location>
        <begin position="363"/>
        <end position="386"/>
    </location>
</feature>
<dbReference type="eggNOG" id="COG1983">
    <property type="taxonomic scope" value="Bacteria"/>
</dbReference>
<feature type="region of interest" description="Disordered" evidence="1">
    <location>
        <begin position="1"/>
        <end position="23"/>
    </location>
</feature>
<proteinExistence type="predicted"/>
<dbReference type="InterPro" id="IPR007168">
    <property type="entry name" value="Phageshock_PspC_N"/>
</dbReference>
<evidence type="ECO:0000256" key="2">
    <source>
        <dbReference type="SAM" id="Phobius"/>
    </source>
</evidence>
<dbReference type="EMBL" id="LT629770">
    <property type="protein sequence ID" value="SDS24896.1"/>
    <property type="molecule type" value="Genomic_DNA"/>
</dbReference>
<dbReference type="Proteomes" id="UP000182126">
    <property type="component" value="Chromosome I"/>
</dbReference>
<dbReference type="Pfam" id="PF04024">
    <property type="entry name" value="PspC"/>
    <property type="match status" value="1"/>
</dbReference>
<gene>
    <name evidence="4" type="ORF">SAMN04489809_1428</name>
</gene>
<feature type="transmembrane region" description="Helical" evidence="2">
    <location>
        <begin position="141"/>
        <end position="162"/>
    </location>
</feature>
<evidence type="ECO:0000313" key="5">
    <source>
        <dbReference type="Proteomes" id="UP000182126"/>
    </source>
</evidence>
<evidence type="ECO:0000256" key="1">
    <source>
        <dbReference type="SAM" id="MobiDB-lite"/>
    </source>
</evidence>
<name>A0A1H1QNE7_9MICO</name>
<dbReference type="GeneID" id="36300976"/>
<keyword evidence="2" id="KW-1133">Transmembrane helix</keyword>
<feature type="compositionally biased region" description="Low complexity" evidence="1">
    <location>
        <begin position="171"/>
        <end position="203"/>
    </location>
</feature>
<feature type="transmembrane region" description="Helical" evidence="2">
    <location>
        <begin position="67"/>
        <end position="89"/>
    </location>
</feature>
<evidence type="ECO:0000259" key="3">
    <source>
        <dbReference type="Pfam" id="PF04024"/>
    </source>
</evidence>
<feature type="transmembrane region" description="Helical" evidence="2">
    <location>
        <begin position="306"/>
        <end position="329"/>
    </location>
</feature>
<feature type="region of interest" description="Disordered" evidence="1">
    <location>
        <begin position="171"/>
        <end position="207"/>
    </location>
</feature>
<dbReference type="RefSeq" id="WP_083370915.1">
    <property type="nucleotide sequence ID" value="NZ_LT629770.1"/>
</dbReference>
<dbReference type="AlphaFoldDB" id="A0A1H1QNE7"/>
<protein>
    <submittedName>
        <fullName evidence="4">Phage shock protein PspC (Stress-responsive transcriptional regulator)</fullName>
    </submittedName>
</protein>
<feature type="transmembrane region" description="Helical" evidence="2">
    <location>
        <begin position="109"/>
        <end position="129"/>
    </location>
</feature>
<keyword evidence="2" id="KW-0812">Transmembrane</keyword>
<sequence>MTIPTAPPPPADHEASAPEAPRRPRGADRFLLWVAGLGVVRTDGWLGGVAAGIAIRLRIDPLIVRGVLVVAALFGLPALFLYALAWAVLPDVDGRVHLRDLLQRRYDPVQLGILALAVIGLFPTAPLAGRLFGLGYDGWSALSTLTWVVGLVLAAALLFLIVRAARRTPGASAPDPAGASADPAAPAASAPDAGSGPATGADAIPSTATDAPVSVPLADTIGPDVLAIPAPPAPLPPGTQDPAALETWRAQHAAWKEQDQAWRRQQQDAERAARDQLRRERQAEAAVFAAAAAERRRVRRASNPRAGFPFVMTALGLAIVVGAGVGLAVGEALGGALGLLSGALVLALAMITAGALRRRSGALAFLTVLTLAAGLLTGFLSTMPGLTLGYASLTNNQEAHVRQPFGDLYLQLHRHDGGPRPIEIEKGSGRTEIFVDAGVQLQLRGTVGDGVEVSWLRVDPEDPMVMDTGVIAATPRGDENVLAANISAEEGSPSTIQPVTIDQASGVIVVTLQEPEEGQE</sequence>
<organism evidence="4 5">
    <name type="scientific">Microbacterium paraoxydans</name>
    <dbReference type="NCBI Taxonomy" id="199592"/>
    <lineage>
        <taxon>Bacteria</taxon>
        <taxon>Bacillati</taxon>
        <taxon>Actinomycetota</taxon>
        <taxon>Actinomycetes</taxon>
        <taxon>Micrococcales</taxon>
        <taxon>Microbacteriaceae</taxon>
        <taxon>Microbacterium</taxon>
    </lineage>
</organism>
<feature type="transmembrane region" description="Helical" evidence="2">
    <location>
        <begin position="30"/>
        <end position="55"/>
    </location>
</feature>
<feature type="transmembrane region" description="Helical" evidence="2">
    <location>
        <begin position="335"/>
        <end position="356"/>
    </location>
</feature>
<keyword evidence="2" id="KW-0472">Membrane</keyword>